<evidence type="ECO:0000256" key="3">
    <source>
        <dbReference type="ARBA" id="ARBA00022692"/>
    </source>
</evidence>
<evidence type="ECO:0000313" key="10">
    <source>
        <dbReference type="Proteomes" id="UP001491310"/>
    </source>
</evidence>
<feature type="transmembrane region" description="Helical" evidence="7">
    <location>
        <begin position="304"/>
        <end position="329"/>
    </location>
</feature>
<dbReference type="PANTHER" id="PTHR31618:SF1">
    <property type="entry name" value="EF-HAND DOMAIN-CONTAINING PROTEIN"/>
    <property type="match status" value="1"/>
</dbReference>
<evidence type="ECO:0000256" key="4">
    <source>
        <dbReference type="ARBA" id="ARBA00022989"/>
    </source>
</evidence>
<protein>
    <recommendedName>
        <fullName evidence="8">EF-hand domain-containing protein</fullName>
    </recommendedName>
</protein>
<feature type="region of interest" description="Disordered" evidence="6">
    <location>
        <begin position="64"/>
        <end position="149"/>
    </location>
</feature>
<feature type="compositionally biased region" description="Basic and acidic residues" evidence="6">
    <location>
        <begin position="651"/>
        <end position="662"/>
    </location>
</feature>
<dbReference type="Gene3D" id="2.30.30.60">
    <property type="match status" value="1"/>
</dbReference>
<feature type="domain" description="EF-hand" evidence="8">
    <location>
        <begin position="790"/>
        <end position="825"/>
    </location>
</feature>
<evidence type="ECO:0000256" key="1">
    <source>
        <dbReference type="ARBA" id="ARBA00004141"/>
    </source>
</evidence>
<dbReference type="InterPro" id="IPR002048">
    <property type="entry name" value="EF_hand_dom"/>
</dbReference>
<evidence type="ECO:0000259" key="8">
    <source>
        <dbReference type="PROSITE" id="PS50222"/>
    </source>
</evidence>
<comment type="caution">
    <text evidence="9">The sequence shown here is derived from an EMBL/GenBank/DDBJ whole genome shotgun (WGS) entry which is preliminary data.</text>
</comment>
<keyword evidence="3 7" id="KW-0812">Transmembrane</keyword>
<dbReference type="InterPro" id="IPR023408">
    <property type="entry name" value="MscS_beta-dom_sf"/>
</dbReference>
<dbReference type="InterPro" id="IPR010920">
    <property type="entry name" value="LSM_dom_sf"/>
</dbReference>
<feature type="compositionally biased region" description="Polar residues" evidence="6">
    <location>
        <begin position="590"/>
        <end position="607"/>
    </location>
</feature>
<feature type="transmembrane region" description="Helical" evidence="7">
    <location>
        <begin position="274"/>
        <end position="292"/>
    </location>
</feature>
<accession>A0ABR2YS27</accession>
<gene>
    <name evidence="9" type="ORF">WJX75_006863</name>
</gene>
<feature type="compositionally biased region" description="Pro residues" evidence="6">
    <location>
        <begin position="506"/>
        <end position="520"/>
    </location>
</feature>
<proteinExistence type="inferred from homology"/>
<organism evidence="9 10">
    <name type="scientific">Coccomyxa subellipsoidea</name>
    <dbReference type="NCBI Taxonomy" id="248742"/>
    <lineage>
        <taxon>Eukaryota</taxon>
        <taxon>Viridiplantae</taxon>
        <taxon>Chlorophyta</taxon>
        <taxon>core chlorophytes</taxon>
        <taxon>Trebouxiophyceae</taxon>
        <taxon>Trebouxiophyceae incertae sedis</taxon>
        <taxon>Coccomyxaceae</taxon>
        <taxon>Coccomyxa</taxon>
    </lineage>
</organism>
<dbReference type="InterPro" id="IPR018247">
    <property type="entry name" value="EF_Hand_1_Ca_BS"/>
</dbReference>
<feature type="region of interest" description="Disordered" evidence="6">
    <location>
        <begin position="590"/>
        <end position="666"/>
    </location>
</feature>
<dbReference type="PROSITE" id="PS00018">
    <property type="entry name" value="EF_HAND_1"/>
    <property type="match status" value="1"/>
</dbReference>
<keyword evidence="10" id="KW-1185">Reference proteome</keyword>
<sequence length="1065" mass="116552">MHAASRTILGQGADGLMDSQDAAMVGLQEIVVAGAVDQQSQQADSRSTNATACSGQNYKLGAQTQSKRNLLKRSSLKGPQQADLRPQQWEKAAGDESKGRQGKAAKIGADGGNTSVHRLAADSTRSSHDGRRRPTPKGGVASSPGRSEDEFQFNEDLDDEAKAKPPFWRRWKFYCTSFLFLTSFALIVAGVLLRVLNTQGMPTGKNAPPINGWQRFEAELKDFELWRWFFFFGGLAPIWWFGDFVVRLLVFLVESAFLNTKNVMYFLVAIRKPFGNFVRAVLLMPLYVPLFSPKAYSSDTASTIYVSVLKAIGCLILFTFANVLSTLLAKMMASHFHKATHFHKMQEAIRKEYYLSVLSAPRPGRGPRQPFSSDVDLYKMGSGGVGGSGSDGEGAPAKLNRSTVFSNQLYNALVAPVAKVLPGVQGRAASAPLNFSFHSATGAEASPPHKVGPRDPTAAASVLPAGPHSGPPDASAAGIIFSNPLALPPVSAPPIRVSHSLESPQRCPPLQPTEGGPPTPKLGAHAKENSILPNGPELSPALPSGDVSPVSSPTQQENEAPIDQTTDDYYGAGHTEKVAAARERARRKLLSNTSRDSFTTAPDTTPGSLAGGASRVPDDNELAAFSDSFGPRPQLSAHGSQRRMFGSSPFSRREVERSDGSRQKLLNPLTKEGNSAMPKFSSISLGQQKFTPEDLIVETIANSEKPPDLREGDVKGEVMAARLHAVEKHLRKNPLQGGTFVDKLQRSTSKKGFKEAAEKQAKRVAFYIYWNLKPFSERKYLTAEDFEEVLPLAQSREAFGLLDRDGNGKLTPRELCQGVCEIFRERTNLAIQLKDTKTVVGRLKFVISVILHILFIFFYLTIYNVDIQKVWLLFSSVVLAFAFVFGNSIRQLYEAVIFLFVIHPYDVGDWLMIDGAQYQVEEISLTTTTLRGADMVRQYFPNTRMTGSSIVNLSRSDNKYEIFKIPVGLGTPSNVVEAITKRVDEHLKSSKMEFSGNRDIVFKEITETMPIRMVILVAVQMTHTGSDVGRTLRARSGILTVINDTLQSMGVFKDGELHAFVGDAP</sequence>
<reference evidence="9 10" key="1">
    <citation type="journal article" date="2024" name="Nat. Commun.">
        <title>Phylogenomics reveals the evolutionary origins of lichenization in chlorophyte algae.</title>
        <authorList>
            <person name="Puginier C."/>
            <person name="Libourel C."/>
            <person name="Otte J."/>
            <person name="Skaloud P."/>
            <person name="Haon M."/>
            <person name="Grisel S."/>
            <person name="Petersen M."/>
            <person name="Berrin J.G."/>
            <person name="Delaux P.M."/>
            <person name="Dal Grande F."/>
            <person name="Keller J."/>
        </authorList>
    </citation>
    <scope>NUCLEOTIDE SEQUENCE [LARGE SCALE GENOMIC DNA]</scope>
    <source>
        <strain evidence="9 10">SAG 216-7</strain>
    </source>
</reference>
<feature type="compositionally biased region" description="Polar residues" evidence="6">
    <location>
        <begin position="549"/>
        <end position="558"/>
    </location>
</feature>
<evidence type="ECO:0000256" key="5">
    <source>
        <dbReference type="ARBA" id="ARBA00023136"/>
    </source>
</evidence>
<feature type="transmembrane region" description="Helical" evidence="7">
    <location>
        <begin position="843"/>
        <end position="864"/>
    </location>
</feature>
<dbReference type="PROSITE" id="PS50222">
    <property type="entry name" value="EF_HAND_2"/>
    <property type="match status" value="1"/>
</dbReference>
<keyword evidence="5 7" id="KW-0472">Membrane</keyword>
<feature type="transmembrane region" description="Helical" evidence="7">
    <location>
        <begin position="173"/>
        <end position="196"/>
    </location>
</feature>
<feature type="transmembrane region" description="Helical" evidence="7">
    <location>
        <begin position="870"/>
        <end position="889"/>
    </location>
</feature>
<feature type="transmembrane region" description="Helical" evidence="7">
    <location>
        <begin position="228"/>
        <end position="253"/>
    </location>
</feature>
<dbReference type="InterPro" id="IPR006685">
    <property type="entry name" value="MscS_channel_2nd"/>
</dbReference>
<dbReference type="PANTHER" id="PTHR31618">
    <property type="entry name" value="MECHANOSENSITIVE ION CHANNEL PROTEIN 5"/>
    <property type="match status" value="1"/>
</dbReference>
<name>A0ABR2YS27_9CHLO</name>
<evidence type="ECO:0000256" key="7">
    <source>
        <dbReference type="SAM" id="Phobius"/>
    </source>
</evidence>
<dbReference type="Pfam" id="PF00924">
    <property type="entry name" value="MS_channel_2nd"/>
    <property type="match status" value="1"/>
</dbReference>
<dbReference type="SUPFAM" id="SSF50182">
    <property type="entry name" value="Sm-like ribonucleoproteins"/>
    <property type="match status" value="1"/>
</dbReference>
<evidence type="ECO:0000313" key="9">
    <source>
        <dbReference type="EMBL" id="KAK9909746.1"/>
    </source>
</evidence>
<dbReference type="InterPro" id="IPR016688">
    <property type="entry name" value="MscS-like_plants/fungi"/>
</dbReference>
<evidence type="ECO:0000256" key="6">
    <source>
        <dbReference type="SAM" id="MobiDB-lite"/>
    </source>
</evidence>
<comment type="subcellular location">
    <subcellularLocation>
        <location evidence="1">Membrane</location>
        <topology evidence="1">Multi-pass membrane protein</topology>
    </subcellularLocation>
</comment>
<feature type="region of interest" description="Disordered" evidence="6">
    <location>
        <begin position="496"/>
        <end position="570"/>
    </location>
</feature>
<keyword evidence="4 7" id="KW-1133">Transmembrane helix</keyword>
<evidence type="ECO:0000256" key="2">
    <source>
        <dbReference type="ARBA" id="ARBA00008017"/>
    </source>
</evidence>
<comment type="similarity">
    <text evidence="2">Belongs to the MscS (TC 1.A.23) family.</text>
</comment>
<dbReference type="EMBL" id="JALJOT010000006">
    <property type="protein sequence ID" value="KAK9909746.1"/>
    <property type="molecule type" value="Genomic_DNA"/>
</dbReference>
<dbReference type="Proteomes" id="UP001491310">
    <property type="component" value="Unassembled WGS sequence"/>
</dbReference>
<feature type="region of interest" description="Disordered" evidence="6">
    <location>
        <begin position="440"/>
        <end position="476"/>
    </location>
</feature>